<dbReference type="Proteomes" id="UP000248423">
    <property type="component" value="Unassembled WGS sequence"/>
</dbReference>
<protein>
    <submittedName>
        <fullName evidence="2">Uncharacterized protein</fullName>
    </submittedName>
</protein>
<sequence length="432" mass="47230">MYSPTITWSHVAICLLSLSSFQFGAATPINGDLVARAGVASPGIGVEFESGSIYFTKDVHSMNAAEKEAVKEAGVDAKGKAVTLQAGKGGNGAKFAGNDWELTADATGSTLGRLPAEYILNGKKIKLGTGRAAKAAEEVYENLKKWDPKTGQEFDIASNKKNPWSLSVGKDPVNSVWSRQITAPMPLGAINDLMKEAKLHKPLTSPLMTYANYKKQNKVWVNDFFFEENPGGLTKATGEDVRGFFSLLLSYAKAGSQVRNSESAKELTSIMPRTSFSKIYKLIESKLDKKDLWTIVNKLACYENPMDDADEYAAVDERYCSGHPGQTTINGKFEKLEINICYGSQACPVNVKAWIQGLASGKDLLKDADKEMIDGQVGGYGDLTEYRLGHPNEQLALFEFRDLPSCKASEWKSCLEKAETAIVNYHKKFPGN</sequence>
<name>A0A319EFZ4_ASPSB</name>
<keyword evidence="3" id="KW-1185">Reference proteome</keyword>
<dbReference type="EMBL" id="KZ826391">
    <property type="protein sequence ID" value="PYI02674.1"/>
    <property type="molecule type" value="Genomic_DNA"/>
</dbReference>
<dbReference type="VEuPathDB" id="FungiDB:BO78DRAFT_410468"/>
<evidence type="ECO:0000313" key="3">
    <source>
        <dbReference type="Proteomes" id="UP000248423"/>
    </source>
</evidence>
<evidence type="ECO:0000313" key="2">
    <source>
        <dbReference type="EMBL" id="PYI02674.1"/>
    </source>
</evidence>
<feature type="signal peptide" evidence="1">
    <location>
        <begin position="1"/>
        <end position="26"/>
    </location>
</feature>
<organism evidence="2 3">
    <name type="scientific">Aspergillus sclerotiicarbonarius (strain CBS 121057 / IBT 28362)</name>
    <dbReference type="NCBI Taxonomy" id="1448318"/>
    <lineage>
        <taxon>Eukaryota</taxon>
        <taxon>Fungi</taxon>
        <taxon>Dikarya</taxon>
        <taxon>Ascomycota</taxon>
        <taxon>Pezizomycotina</taxon>
        <taxon>Eurotiomycetes</taxon>
        <taxon>Eurotiomycetidae</taxon>
        <taxon>Eurotiales</taxon>
        <taxon>Aspergillaceae</taxon>
        <taxon>Aspergillus</taxon>
        <taxon>Aspergillus subgen. Circumdati</taxon>
    </lineage>
</organism>
<gene>
    <name evidence="2" type="ORF">BO78DRAFT_410468</name>
</gene>
<feature type="chain" id="PRO_5016248684" evidence="1">
    <location>
        <begin position="27"/>
        <end position="432"/>
    </location>
</feature>
<dbReference type="OrthoDB" id="1896086at2759"/>
<dbReference type="AlphaFoldDB" id="A0A319EFZ4"/>
<proteinExistence type="predicted"/>
<keyword evidence="1" id="KW-0732">Signal</keyword>
<reference evidence="2 3" key="1">
    <citation type="submission" date="2018-02" db="EMBL/GenBank/DDBJ databases">
        <title>The genomes of Aspergillus section Nigri reveals drivers in fungal speciation.</title>
        <authorList>
            <consortium name="DOE Joint Genome Institute"/>
            <person name="Vesth T.C."/>
            <person name="Nybo J."/>
            <person name="Theobald S."/>
            <person name="Brandl J."/>
            <person name="Frisvad J.C."/>
            <person name="Nielsen K.F."/>
            <person name="Lyhne E.K."/>
            <person name="Kogle M.E."/>
            <person name="Kuo A."/>
            <person name="Riley R."/>
            <person name="Clum A."/>
            <person name="Nolan M."/>
            <person name="Lipzen A."/>
            <person name="Salamov A."/>
            <person name="Henrissat B."/>
            <person name="Wiebenga A."/>
            <person name="De vries R.P."/>
            <person name="Grigoriev I.V."/>
            <person name="Mortensen U.H."/>
            <person name="Andersen M.R."/>
            <person name="Baker S.E."/>
        </authorList>
    </citation>
    <scope>NUCLEOTIDE SEQUENCE [LARGE SCALE GENOMIC DNA]</scope>
    <source>
        <strain evidence="2 3">CBS 121057</strain>
    </source>
</reference>
<accession>A0A319EFZ4</accession>
<evidence type="ECO:0000256" key="1">
    <source>
        <dbReference type="SAM" id="SignalP"/>
    </source>
</evidence>